<evidence type="ECO:0000256" key="7">
    <source>
        <dbReference type="SAM" id="Phobius"/>
    </source>
</evidence>
<keyword evidence="10" id="KW-1185">Reference proteome</keyword>
<evidence type="ECO:0000256" key="1">
    <source>
        <dbReference type="ARBA" id="ARBA00004651"/>
    </source>
</evidence>
<dbReference type="EMBL" id="BAFB01000065">
    <property type="protein sequence ID" value="GAB33489.1"/>
    <property type="molecule type" value="Genomic_DNA"/>
</dbReference>
<dbReference type="STRING" id="1108044.GOOTI_065_00940"/>
<feature type="transmembrane region" description="Helical" evidence="7">
    <location>
        <begin position="283"/>
        <end position="305"/>
    </location>
</feature>
<dbReference type="Gene3D" id="1.20.1250.20">
    <property type="entry name" value="MFS general substrate transporter like domains"/>
    <property type="match status" value="1"/>
</dbReference>
<evidence type="ECO:0000256" key="2">
    <source>
        <dbReference type="ARBA" id="ARBA00022448"/>
    </source>
</evidence>
<evidence type="ECO:0000259" key="8">
    <source>
        <dbReference type="PROSITE" id="PS50850"/>
    </source>
</evidence>
<keyword evidence="5 7" id="KW-1133">Transmembrane helix</keyword>
<dbReference type="CDD" id="cd17321">
    <property type="entry name" value="MFS_MMR_MDR_like"/>
    <property type="match status" value="1"/>
</dbReference>
<feature type="transmembrane region" description="Helical" evidence="7">
    <location>
        <begin position="210"/>
        <end position="227"/>
    </location>
</feature>
<accession>H5TJ31</accession>
<dbReference type="Gene3D" id="1.20.1720.10">
    <property type="entry name" value="Multidrug resistance protein D"/>
    <property type="match status" value="1"/>
</dbReference>
<dbReference type="SUPFAM" id="SSF103473">
    <property type="entry name" value="MFS general substrate transporter"/>
    <property type="match status" value="1"/>
</dbReference>
<feature type="transmembrane region" description="Helical" evidence="7">
    <location>
        <begin position="118"/>
        <end position="139"/>
    </location>
</feature>
<dbReference type="AlphaFoldDB" id="H5TJ31"/>
<gene>
    <name evidence="9" type="ORF">GOOTI_065_00940</name>
</gene>
<feature type="domain" description="Major facilitator superfamily (MFS) profile" evidence="8">
    <location>
        <begin position="1"/>
        <end position="473"/>
    </location>
</feature>
<dbReference type="Proteomes" id="UP000005038">
    <property type="component" value="Unassembled WGS sequence"/>
</dbReference>
<keyword evidence="3" id="KW-1003">Cell membrane</keyword>
<feature type="transmembrane region" description="Helical" evidence="7">
    <location>
        <begin position="312"/>
        <end position="330"/>
    </location>
</feature>
<feature type="transmembrane region" description="Helical" evidence="7">
    <location>
        <begin position="84"/>
        <end position="106"/>
    </location>
</feature>
<keyword evidence="2" id="KW-0813">Transport</keyword>
<comment type="subcellular location">
    <subcellularLocation>
        <location evidence="1">Cell membrane</location>
        <topology evidence="1">Multi-pass membrane protein</topology>
    </subcellularLocation>
</comment>
<feature type="transmembrane region" description="Helical" evidence="7">
    <location>
        <begin position="30"/>
        <end position="47"/>
    </location>
</feature>
<organism evidence="9 10">
    <name type="scientific">Gordonia otitidis (strain DSM 44809 / CCUG 52243 / JCM 12355 / NBRC 100426 / IFM 10032)</name>
    <dbReference type="NCBI Taxonomy" id="1108044"/>
    <lineage>
        <taxon>Bacteria</taxon>
        <taxon>Bacillati</taxon>
        <taxon>Actinomycetota</taxon>
        <taxon>Actinomycetes</taxon>
        <taxon>Mycobacteriales</taxon>
        <taxon>Gordoniaceae</taxon>
        <taxon>Gordonia</taxon>
    </lineage>
</organism>
<dbReference type="PANTHER" id="PTHR42718:SF47">
    <property type="entry name" value="METHYL VIOLOGEN RESISTANCE PROTEIN SMVA"/>
    <property type="match status" value="1"/>
</dbReference>
<dbReference type="InterPro" id="IPR011701">
    <property type="entry name" value="MFS"/>
</dbReference>
<reference evidence="9" key="1">
    <citation type="submission" date="2012-02" db="EMBL/GenBank/DDBJ databases">
        <title>Whole genome shotgun sequence of Gordonia otitidis NBRC 100426.</title>
        <authorList>
            <person name="Yoshida I."/>
            <person name="Hosoyama A."/>
            <person name="Tsuchikane K."/>
            <person name="Katsumata H."/>
            <person name="Yamazaki S."/>
            <person name="Fujita N."/>
        </authorList>
    </citation>
    <scope>NUCLEOTIDE SEQUENCE [LARGE SCALE GENOMIC DNA]</scope>
    <source>
        <strain evidence="9">NBRC 100426</strain>
    </source>
</reference>
<dbReference type="InterPro" id="IPR036259">
    <property type="entry name" value="MFS_trans_sf"/>
</dbReference>
<sequence length="489" mass="50550">MLIVSMEVSELFFAVPFIASDLNPSATQQLWIFDVYGFVLAGLLLTMGSLADRVGHRRLLMVGAVGFSGASILAAFAPTASLLILARAVLAVSGATLMPSTLALIRHIFDDDADRAKAIAAWNAVLAGGVAVGPIISGLLLEHFWWGSVFLINVPVMVLLLVAAPLLLPSDTAVVGRRVDVLSAMLALGAILPVIYAVKELAAHGWSVERAAVLVIGIGAGAVFVLRQQRLTDPMIDLRLFGDRRFSVSIWTNIVCMFALLGNSIMVTQYLQSVLGYSPMRAALWSIVPSLVVAIAAPLAATAAVRWGRPPVMIVGLLMGAGGFAVLAGLPGVHTLLVVLIGSALLASGIVAASSVIADYVMGVAPAERAGATSGLLDTSSELGGALGIAVLGSVLNLVYRTTFPSHLAVGEAGTSLAGATATVRHVDPGQSKAVMGAAREAFIEGASAAAWVGGGVLVVTALLVAWLTRRTSERFGSDERIGEPAVPE</sequence>
<dbReference type="PROSITE" id="PS50850">
    <property type="entry name" value="MFS"/>
    <property type="match status" value="1"/>
</dbReference>
<feature type="transmembrane region" description="Helical" evidence="7">
    <location>
        <begin position="449"/>
        <end position="468"/>
    </location>
</feature>
<evidence type="ECO:0000256" key="5">
    <source>
        <dbReference type="ARBA" id="ARBA00022989"/>
    </source>
</evidence>
<evidence type="ECO:0000313" key="9">
    <source>
        <dbReference type="EMBL" id="GAB33489.1"/>
    </source>
</evidence>
<feature type="transmembrane region" description="Helical" evidence="7">
    <location>
        <begin position="59"/>
        <end position="78"/>
    </location>
</feature>
<keyword evidence="4 7" id="KW-0812">Transmembrane</keyword>
<evidence type="ECO:0000313" key="10">
    <source>
        <dbReference type="Proteomes" id="UP000005038"/>
    </source>
</evidence>
<feature type="transmembrane region" description="Helical" evidence="7">
    <location>
        <begin position="179"/>
        <end position="198"/>
    </location>
</feature>
<feature type="transmembrane region" description="Helical" evidence="7">
    <location>
        <begin position="383"/>
        <end position="400"/>
    </location>
</feature>
<dbReference type="InterPro" id="IPR020846">
    <property type="entry name" value="MFS_dom"/>
</dbReference>
<proteinExistence type="predicted"/>
<dbReference type="GO" id="GO:0022857">
    <property type="term" value="F:transmembrane transporter activity"/>
    <property type="evidence" value="ECO:0007669"/>
    <property type="project" value="InterPro"/>
</dbReference>
<dbReference type="GO" id="GO:0005886">
    <property type="term" value="C:plasma membrane"/>
    <property type="evidence" value="ECO:0007669"/>
    <property type="project" value="UniProtKB-SubCell"/>
</dbReference>
<keyword evidence="6 7" id="KW-0472">Membrane</keyword>
<feature type="transmembrane region" description="Helical" evidence="7">
    <location>
        <begin position="336"/>
        <end position="362"/>
    </location>
</feature>
<dbReference type="PANTHER" id="PTHR42718">
    <property type="entry name" value="MAJOR FACILITATOR SUPERFAMILY MULTIDRUG TRANSPORTER MFSC"/>
    <property type="match status" value="1"/>
</dbReference>
<feature type="transmembrane region" description="Helical" evidence="7">
    <location>
        <begin position="248"/>
        <end position="271"/>
    </location>
</feature>
<evidence type="ECO:0000256" key="4">
    <source>
        <dbReference type="ARBA" id="ARBA00022692"/>
    </source>
</evidence>
<evidence type="ECO:0000256" key="3">
    <source>
        <dbReference type="ARBA" id="ARBA00022475"/>
    </source>
</evidence>
<evidence type="ECO:0000256" key="6">
    <source>
        <dbReference type="ARBA" id="ARBA00023136"/>
    </source>
</evidence>
<protein>
    <submittedName>
        <fullName evidence="9">Drug resistance transporter</fullName>
    </submittedName>
</protein>
<comment type="caution">
    <text evidence="9">The sequence shown here is derived from an EMBL/GenBank/DDBJ whole genome shotgun (WGS) entry which is preliminary data.</text>
</comment>
<name>H5TJ31_GORO1</name>
<feature type="transmembrane region" description="Helical" evidence="7">
    <location>
        <begin position="145"/>
        <end position="167"/>
    </location>
</feature>
<dbReference type="Pfam" id="PF07690">
    <property type="entry name" value="MFS_1"/>
    <property type="match status" value="1"/>
</dbReference>